<evidence type="ECO:0000256" key="1">
    <source>
        <dbReference type="SAM" id="Phobius"/>
    </source>
</evidence>
<feature type="transmembrane region" description="Helical" evidence="1">
    <location>
        <begin position="65"/>
        <end position="82"/>
    </location>
</feature>
<accession>A0A917MTD6</accession>
<protein>
    <submittedName>
        <fullName evidence="2">Uncharacterized protein</fullName>
    </submittedName>
</protein>
<reference evidence="2 3" key="1">
    <citation type="journal article" date="2014" name="Int. J. Syst. Evol. Microbiol.">
        <title>Complete genome sequence of Corynebacterium casei LMG S-19264T (=DSM 44701T), isolated from a smear-ripened cheese.</title>
        <authorList>
            <consortium name="US DOE Joint Genome Institute (JGI-PGF)"/>
            <person name="Walter F."/>
            <person name="Albersmeier A."/>
            <person name="Kalinowski J."/>
            <person name="Ruckert C."/>
        </authorList>
    </citation>
    <scope>NUCLEOTIDE SEQUENCE [LARGE SCALE GENOMIC DNA]</scope>
    <source>
        <strain evidence="2 3">CCM 8669</strain>
    </source>
</reference>
<keyword evidence="1" id="KW-0472">Membrane</keyword>
<feature type="transmembrane region" description="Helical" evidence="1">
    <location>
        <begin position="12"/>
        <end position="29"/>
    </location>
</feature>
<organism evidence="2 3">
    <name type="scientific">Rothia aerolata</name>
    <dbReference type="NCBI Taxonomy" id="1812262"/>
    <lineage>
        <taxon>Bacteria</taxon>
        <taxon>Bacillati</taxon>
        <taxon>Actinomycetota</taxon>
        <taxon>Actinomycetes</taxon>
        <taxon>Micrococcales</taxon>
        <taxon>Micrococcaceae</taxon>
        <taxon>Rothia</taxon>
    </lineage>
</organism>
<proteinExistence type="predicted"/>
<name>A0A917MTD6_9MICC</name>
<evidence type="ECO:0000313" key="2">
    <source>
        <dbReference type="EMBL" id="GGH62342.1"/>
    </source>
</evidence>
<keyword evidence="1" id="KW-1133">Transmembrane helix</keyword>
<evidence type="ECO:0000313" key="3">
    <source>
        <dbReference type="Proteomes" id="UP000600171"/>
    </source>
</evidence>
<dbReference type="EMBL" id="BMDC01000002">
    <property type="protein sequence ID" value="GGH62342.1"/>
    <property type="molecule type" value="Genomic_DNA"/>
</dbReference>
<comment type="caution">
    <text evidence="2">The sequence shown here is derived from an EMBL/GenBank/DDBJ whole genome shotgun (WGS) entry which is preliminary data.</text>
</comment>
<sequence length="207" mass="22022">MTASHSTRSERLLKGWIVAVSSTSLASASHGLAGGHLPHPMVWALCTALSALVCVMLAGRRLPKVGLATSVLLSQGLLHWLFSLQGLAVAQVPQASGHLHHGSHLLGSSLAHSHAVSGNQPAMLAYHLLAAVLTFLLLRRGRALAHRANSCLGLALQAIFTLPGRLQIPAPVRTVAVQRRPLTNFLNTWLDSVRLLRGPPAVLFSIR</sequence>
<feature type="transmembrane region" description="Helical" evidence="1">
    <location>
        <begin position="122"/>
        <end position="138"/>
    </location>
</feature>
<dbReference type="Proteomes" id="UP000600171">
    <property type="component" value="Unassembled WGS sequence"/>
</dbReference>
<feature type="transmembrane region" description="Helical" evidence="1">
    <location>
        <begin position="41"/>
        <end position="58"/>
    </location>
</feature>
<keyword evidence="3" id="KW-1185">Reference proteome</keyword>
<keyword evidence="1" id="KW-0812">Transmembrane</keyword>
<dbReference type="AlphaFoldDB" id="A0A917MTD6"/>
<gene>
    <name evidence="2" type="ORF">GCM10007359_12450</name>
</gene>